<accession>A0ACC1Z2R5</accession>
<comment type="caution">
    <text evidence="1">The sequence shown here is derived from an EMBL/GenBank/DDBJ whole genome shotgun (WGS) entry which is preliminary data.</text>
</comment>
<keyword evidence="2" id="KW-1185">Reference proteome</keyword>
<evidence type="ECO:0000313" key="2">
    <source>
        <dbReference type="Proteomes" id="UP001164539"/>
    </source>
</evidence>
<protein>
    <submittedName>
        <fullName evidence="1">Steroid nuclear receptor ligand-binding</fullName>
    </submittedName>
</protein>
<proteinExistence type="predicted"/>
<keyword evidence="1" id="KW-0675">Receptor</keyword>
<sequence length="97" mass="10739">MKVPVGFLEKLWSFLSFLPYFFLLFILGLLKAAIIGPIVVGIILTANSAVIIGKQNCPLHLLNFCNGFSRFSASFGKLKVKALVFGKIAKYRSCRVN</sequence>
<dbReference type="Proteomes" id="UP001164539">
    <property type="component" value="Chromosome 1"/>
</dbReference>
<evidence type="ECO:0000313" key="1">
    <source>
        <dbReference type="EMBL" id="KAJ4730280.1"/>
    </source>
</evidence>
<dbReference type="EMBL" id="CM051394">
    <property type="protein sequence ID" value="KAJ4730280.1"/>
    <property type="molecule type" value="Genomic_DNA"/>
</dbReference>
<reference evidence="1 2" key="1">
    <citation type="journal article" date="2023" name="Science">
        <title>Complex scaffold remodeling in plant triterpene biosynthesis.</title>
        <authorList>
            <person name="De La Pena R."/>
            <person name="Hodgson H."/>
            <person name="Liu J.C."/>
            <person name="Stephenson M.J."/>
            <person name="Martin A.C."/>
            <person name="Owen C."/>
            <person name="Harkess A."/>
            <person name="Leebens-Mack J."/>
            <person name="Jimenez L.E."/>
            <person name="Osbourn A."/>
            <person name="Sattely E.S."/>
        </authorList>
    </citation>
    <scope>NUCLEOTIDE SEQUENCE [LARGE SCALE GENOMIC DNA]</scope>
    <source>
        <strain evidence="2">cv. JPN11</strain>
        <tissue evidence="1">Leaf</tissue>
    </source>
</reference>
<organism evidence="1 2">
    <name type="scientific">Melia azedarach</name>
    <name type="common">Chinaberry tree</name>
    <dbReference type="NCBI Taxonomy" id="155640"/>
    <lineage>
        <taxon>Eukaryota</taxon>
        <taxon>Viridiplantae</taxon>
        <taxon>Streptophyta</taxon>
        <taxon>Embryophyta</taxon>
        <taxon>Tracheophyta</taxon>
        <taxon>Spermatophyta</taxon>
        <taxon>Magnoliopsida</taxon>
        <taxon>eudicotyledons</taxon>
        <taxon>Gunneridae</taxon>
        <taxon>Pentapetalae</taxon>
        <taxon>rosids</taxon>
        <taxon>malvids</taxon>
        <taxon>Sapindales</taxon>
        <taxon>Meliaceae</taxon>
        <taxon>Melia</taxon>
    </lineage>
</organism>
<name>A0ACC1Z2R5_MELAZ</name>
<gene>
    <name evidence="1" type="ORF">OWV82_002934</name>
</gene>